<evidence type="ECO:0000313" key="1">
    <source>
        <dbReference type="EMBL" id="KAJ9640998.1"/>
    </source>
</evidence>
<evidence type="ECO:0000313" key="2">
    <source>
        <dbReference type="Proteomes" id="UP001172680"/>
    </source>
</evidence>
<name>A0ACC2Z043_9PEZI</name>
<sequence length="569" mass="62920">MNYRVNVFGFPNAKGLKDRNVGLLDQRMAVEWTRDNIAAFGGDTSRITLWGQSAGAASVDTYGYAYPEDPIVSSLICDSGAATIRSSSDYAQTNFTFLASLVGCRDLDSQAEVACVRNVPAVTLQSALGNYIISRATPSISFVPVNDNVTVFSNTTDRALRGLIANIPAIMGSNTNEGAGFVDFTPAGPGAATLFALTQSVIACRVSLGVRNRNRIGLPTYRYQYAGNFSNLSPVNWLGAYHSGELPLLFGTHDHEFYGPSTPFEYEVSHAMQGLWLSFASNPTAGPVVATSRRQRFEWPEYSPDTDSMVLFASDDRVLQLVDGDRIDANWQSTSLTFLSTTSAMKPKRSSHLGGSSTTTKPQHVSVSQRQHSIQQQAKRNSSRRINLAVEATTLLPYELRTKVYKLALCSTTPLPLLVEPSQSKCKGIRLITDQEVLGWSDAESCRKLYYSQNVFECEEKELTYSEIKPMGHKTIIHSLKLHLSDKRSPRERKSLMMRIRACSGLKQLALGPEPPMEPNWSGAISLTDILMPRPPMPLSALPSWPYILYEVDTAPSVEVEYMRRELRR</sequence>
<accession>A0ACC2Z043</accession>
<dbReference type="EMBL" id="JAPDRP010000016">
    <property type="protein sequence ID" value="KAJ9640998.1"/>
    <property type="molecule type" value="Genomic_DNA"/>
</dbReference>
<organism evidence="1 2">
    <name type="scientific">Coniosporium tulheliwenetii</name>
    <dbReference type="NCBI Taxonomy" id="3383036"/>
    <lineage>
        <taxon>Eukaryota</taxon>
        <taxon>Fungi</taxon>
        <taxon>Dikarya</taxon>
        <taxon>Ascomycota</taxon>
        <taxon>Pezizomycotina</taxon>
        <taxon>Dothideomycetes</taxon>
        <taxon>Dothideomycetes incertae sedis</taxon>
        <taxon>Coniosporium</taxon>
    </lineage>
</organism>
<dbReference type="Proteomes" id="UP001172680">
    <property type="component" value="Unassembled WGS sequence"/>
</dbReference>
<protein>
    <submittedName>
        <fullName evidence="1">Uncharacterized protein</fullName>
    </submittedName>
</protein>
<gene>
    <name evidence="1" type="ORF">H2199_005666</name>
</gene>
<proteinExistence type="predicted"/>
<comment type="caution">
    <text evidence="1">The sequence shown here is derived from an EMBL/GenBank/DDBJ whole genome shotgun (WGS) entry which is preliminary data.</text>
</comment>
<keyword evidence="2" id="KW-1185">Reference proteome</keyword>
<reference evidence="1" key="1">
    <citation type="submission" date="2022-10" db="EMBL/GenBank/DDBJ databases">
        <title>Culturing micro-colonial fungi from biological soil crusts in the Mojave desert and describing Neophaeococcomyces mojavensis, and introducing the new genera and species Taxawa tesnikishii.</title>
        <authorList>
            <person name="Kurbessoian T."/>
            <person name="Stajich J.E."/>
        </authorList>
    </citation>
    <scope>NUCLEOTIDE SEQUENCE</scope>
    <source>
        <strain evidence="1">JES_115</strain>
    </source>
</reference>